<dbReference type="InterPro" id="IPR010512">
    <property type="entry name" value="DUF1091"/>
</dbReference>
<organism evidence="1 2">
    <name type="scientific">Drosophila kikkawai</name>
    <name type="common">Fruit fly</name>
    <dbReference type="NCBI Taxonomy" id="30033"/>
    <lineage>
        <taxon>Eukaryota</taxon>
        <taxon>Metazoa</taxon>
        <taxon>Ecdysozoa</taxon>
        <taxon>Arthropoda</taxon>
        <taxon>Hexapoda</taxon>
        <taxon>Insecta</taxon>
        <taxon>Pterygota</taxon>
        <taxon>Neoptera</taxon>
        <taxon>Endopterygota</taxon>
        <taxon>Diptera</taxon>
        <taxon>Brachycera</taxon>
        <taxon>Muscomorpha</taxon>
        <taxon>Ephydroidea</taxon>
        <taxon>Drosophilidae</taxon>
        <taxon>Drosophila</taxon>
        <taxon>Sophophora</taxon>
    </lineage>
</organism>
<dbReference type="Proteomes" id="UP001652661">
    <property type="component" value="Chromosome 2L"/>
</dbReference>
<evidence type="ECO:0000313" key="1">
    <source>
        <dbReference type="Proteomes" id="UP001652661"/>
    </source>
</evidence>
<dbReference type="PANTHER" id="PTHR20898:SF0">
    <property type="entry name" value="DAEDALUS ON 3-RELATED"/>
    <property type="match status" value="1"/>
</dbReference>
<name>A0ABM4GAA3_DROKI</name>
<reference evidence="1" key="1">
    <citation type="submission" date="2025-05" db="UniProtKB">
        <authorList>
            <consortium name="RefSeq"/>
        </authorList>
    </citation>
    <scope>NUCLEOTIDE SEQUENCE [LARGE SCALE GENOMIC DNA]</scope>
    <source>
        <strain evidence="1">14028-0561.14</strain>
    </source>
</reference>
<dbReference type="Pfam" id="PF06477">
    <property type="entry name" value="DUF1091"/>
    <property type="match status" value="1"/>
</dbReference>
<dbReference type="RefSeq" id="XP_070139632.1">
    <property type="nucleotide sequence ID" value="XM_070283531.1"/>
</dbReference>
<proteinExistence type="predicted"/>
<sequence>MTTSQVIYFWLFWLTYLGYNHVKASYKFNSLDCEFLAPEFGRVNVCEIKAIDRKRNMLNIETILAKTIDQFEIKFKVFTKYNGLWQPFLYDMTVDVCQYFKNPKKFFIASYMYSFLQPYTNINHTCPYMAGTSILLWNFTPDEGGVLAKFPAEQGQYGLNATYYVNKVAAVQLNGTLLFFK</sequence>
<dbReference type="SMART" id="SM00697">
    <property type="entry name" value="DM8"/>
    <property type="match status" value="1"/>
</dbReference>
<gene>
    <name evidence="2" type="primary">LOC138927956</name>
</gene>
<protein>
    <recommendedName>
        <fullName evidence="3">MD-2-related lipid-recognition protein-like</fullName>
    </recommendedName>
</protein>
<reference evidence="2" key="2">
    <citation type="submission" date="2025-08" db="UniProtKB">
        <authorList>
            <consortium name="RefSeq"/>
        </authorList>
    </citation>
    <scope>IDENTIFICATION</scope>
    <source>
        <strain evidence="2">14028-0561.14</strain>
        <tissue evidence="2">Whole fly</tissue>
    </source>
</reference>
<keyword evidence="1" id="KW-1185">Reference proteome</keyword>
<evidence type="ECO:0008006" key="3">
    <source>
        <dbReference type="Google" id="ProtNLM"/>
    </source>
</evidence>
<dbReference type="PANTHER" id="PTHR20898">
    <property type="entry name" value="DAEDALUS ON 3-RELATED-RELATED"/>
    <property type="match status" value="1"/>
</dbReference>
<evidence type="ECO:0000313" key="2">
    <source>
        <dbReference type="RefSeq" id="XP_070139632.1"/>
    </source>
</evidence>
<accession>A0ABM4GAA3</accession>
<dbReference type="GeneID" id="138927956"/>